<dbReference type="Proteomes" id="UP000028999">
    <property type="component" value="Unassembled WGS sequence"/>
</dbReference>
<organism evidence="2 3">
    <name type="scientific">Brassica napus</name>
    <name type="common">Rape</name>
    <dbReference type="NCBI Taxonomy" id="3708"/>
    <lineage>
        <taxon>Eukaryota</taxon>
        <taxon>Viridiplantae</taxon>
        <taxon>Streptophyta</taxon>
        <taxon>Embryophyta</taxon>
        <taxon>Tracheophyta</taxon>
        <taxon>Spermatophyta</taxon>
        <taxon>Magnoliopsida</taxon>
        <taxon>eudicotyledons</taxon>
        <taxon>Gunneridae</taxon>
        <taxon>Pentapetalae</taxon>
        <taxon>rosids</taxon>
        <taxon>malvids</taxon>
        <taxon>Brassicales</taxon>
        <taxon>Brassicaceae</taxon>
        <taxon>Brassiceae</taxon>
        <taxon>Brassica</taxon>
    </lineage>
</organism>
<sequence>MMTMDVEFIVYALRFSTSVEVQVRLPVTRYGSVTSGLSGFLHLKGRPLKRKLEAMTKISQRM</sequence>
<name>A0A078IA74_BRANA</name>
<dbReference type="PaxDb" id="3708-A0A078IA74"/>
<evidence type="ECO:0000313" key="1">
    <source>
        <dbReference type="EMBL" id="CAF1951276.1"/>
    </source>
</evidence>
<reference evidence="2 3" key="1">
    <citation type="journal article" date="2014" name="Science">
        <title>Plant genetics. Early allopolyploid evolution in the post-Neolithic Brassica napus oilseed genome.</title>
        <authorList>
            <person name="Chalhoub B."/>
            <person name="Denoeud F."/>
            <person name="Liu S."/>
            <person name="Parkin I.A."/>
            <person name="Tang H."/>
            <person name="Wang X."/>
            <person name="Chiquet J."/>
            <person name="Belcram H."/>
            <person name="Tong C."/>
            <person name="Samans B."/>
            <person name="Correa M."/>
            <person name="Da Silva C."/>
            <person name="Just J."/>
            <person name="Falentin C."/>
            <person name="Koh C.S."/>
            <person name="Le Clainche I."/>
            <person name="Bernard M."/>
            <person name="Bento P."/>
            <person name="Noel B."/>
            <person name="Labadie K."/>
            <person name="Alberti A."/>
            <person name="Charles M."/>
            <person name="Arnaud D."/>
            <person name="Guo H."/>
            <person name="Daviaud C."/>
            <person name="Alamery S."/>
            <person name="Jabbari K."/>
            <person name="Zhao M."/>
            <person name="Edger P.P."/>
            <person name="Chelaifa H."/>
            <person name="Tack D."/>
            <person name="Lassalle G."/>
            <person name="Mestiri I."/>
            <person name="Schnel N."/>
            <person name="Le Paslier M.C."/>
            <person name="Fan G."/>
            <person name="Renault V."/>
            <person name="Bayer P.E."/>
            <person name="Golicz A.A."/>
            <person name="Manoli S."/>
            <person name="Lee T.H."/>
            <person name="Thi V.H."/>
            <person name="Chalabi S."/>
            <person name="Hu Q."/>
            <person name="Fan C."/>
            <person name="Tollenaere R."/>
            <person name="Lu Y."/>
            <person name="Battail C."/>
            <person name="Shen J."/>
            <person name="Sidebottom C.H."/>
            <person name="Wang X."/>
            <person name="Canaguier A."/>
            <person name="Chauveau A."/>
            <person name="Berard A."/>
            <person name="Deniot G."/>
            <person name="Guan M."/>
            <person name="Liu Z."/>
            <person name="Sun F."/>
            <person name="Lim Y.P."/>
            <person name="Lyons E."/>
            <person name="Town C.D."/>
            <person name="Bancroft I."/>
            <person name="Wang X."/>
            <person name="Meng J."/>
            <person name="Ma J."/>
            <person name="Pires J.C."/>
            <person name="King G.J."/>
            <person name="Brunel D."/>
            <person name="Delourme R."/>
            <person name="Renard M."/>
            <person name="Aury J.M."/>
            <person name="Adams K.L."/>
            <person name="Batley J."/>
            <person name="Snowdon R.J."/>
            <person name="Tost J."/>
            <person name="Edwards D."/>
            <person name="Zhou Y."/>
            <person name="Hua W."/>
            <person name="Sharpe A.G."/>
            <person name="Paterson A.H."/>
            <person name="Guan C."/>
            <person name="Wincker P."/>
        </authorList>
    </citation>
    <scope>NUCLEOTIDE SEQUENCE [LARGE SCALE GENOMIC DNA]</scope>
    <source>
        <strain evidence="3">cv. Darmor-bzh</strain>
    </source>
</reference>
<reference evidence="2" key="2">
    <citation type="submission" date="2014-06" db="EMBL/GenBank/DDBJ databases">
        <authorList>
            <person name="Genoscope - CEA"/>
        </authorList>
    </citation>
    <scope>NUCLEOTIDE SEQUENCE</scope>
</reference>
<dbReference type="Gramene" id="CDY47805">
    <property type="protein sequence ID" value="CDY47805"/>
    <property type="gene ID" value="GSBRNA2T00088244001"/>
</dbReference>
<dbReference type="AlphaFoldDB" id="A0A078IA74"/>
<proteinExistence type="predicted"/>
<dbReference type="EMBL" id="HG994371">
    <property type="protein sequence ID" value="CAF1951276.1"/>
    <property type="molecule type" value="Genomic_DNA"/>
</dbReference>
<evidence type="ECO:0000313" key="2">
    <source>
        <dbReference type="EMBL" id="CDY47805.1"/>
    </source>
</evidence>
<dbReference type="Proteomes" id="UP001295469">
    <property type="component" value="Chromosome C07"/>
</dbReference>
<protein>
    <submittedName>
        <fullName evidence="1">(rape) hypothetical protein</fullName>
    </submittedName>
    <submittedName>
        <fullName evidence="2">BnaC07g06980D protein</fullName>
    </submittedName>
</protein>
<gene>
    <name evidence="2" type="primary">BnaC07g06980D</name>
    <name evidence="1" type="ORF">DARMORV10_C07P05080.1</name>
    <name evidence="2" type="ORF">GSBRNA2T00088244001</name>
</gene>
<reference evidence="1" key="3">
    <citation type="submission" date="2021-01" db="EMBL/GenBank/DDBJ databases">
        <authorList>
            <consortium name="Genoscope - CEA"/>
            <person name="William W."/>
        </authorList>
    </citation>
    <scope>NUCLEOTIDE SEQUENCE</scope>
</reference>
<keyword evidence="3" id="KW-1185">Reference proteome</keyword>
<evidence type="ECO:0000313" key="3">
    <source>
        <dbReference type="Proteomes" id="UP000028999"/>
    </source>
</evidence>
<dbReference type="EMBL" id="LK032737">
    <property type="protein sequence ID" value="CDY47805.1"/>
    <property type="molecule type" value="Genomic_DNA"/>
</dbReference>
<accession>A0A078IA74</accession>